<evidence type="ECO:0000313" key="1">
    <source>
        <dbReference type="EMBL" id="KAF2535362.1"/>
    </source>
</evidence>
<comment type="caution">
    <text evidence="1">The sequence shown here is derived from an EMBL/GenBank/DDBJ whole genome shotgun (WGS) entry which is preliminary data.</text>
</comment>
<reference evidence="1" key="1">
    <citation type="submission" date="2019-12" db="EMBL/GenBank/DDBJ databases">
        <title>Genome sequencing and annotation of Brassica cretica.</title>
        <authorList>
            <person name="Studholme D.J."/>
            <person name="Sarris P.F."/>
        </authorList>
    </citation>
    <scope>NUCLEOTIDE SEQUENCE</scope>
    <source>
        <strain evidence="1">PFS-001/15</strain>
        <tissue evidence="1">Leaf</tissue>
    </source>
</reference>
<dbReference type="EMBL" id="QGKW02002228">
    <property type="protein sequence ID" value="KAF2535362.1"/>
    <property type="molecule type" value="Genomic_DNA"/>
</dbReference>
<name>A0A8S9FXA6_BRACR</name>
<dbReference type="AlphaFoldDB" id="A0A8S9FXA6"/>
<protein>
    <submittedName>
        <fullName evidence="1">Uncharacterized protein</fullName>
    </submittedName>
</protein>
<accession>A0A8S9FXA6</accession>
<evidence type="ECO:0000313" key="2">
    <source>
        <dbReference type="Proteomes" id="UP000712281"/>
    </source>
</evidence>
<sequence length="129" mass="13737">MLTKVYITKLYLALCGGQSISHLSTVIALVNSHPETLARGVNRYQRWLGYWCEGVVVWRGKRGEVFLREVGATKALSSPAQVSGRWLASSASSRSVLSTGGEGLHSLTSPTLVVRSGGLVFGSGIACDV</sequence>
<proteinExistence type="predicted"/>
<organism evidence="1 2">
    <name type="scientific">Brassica cretica</name>
    <name type="common">Mustard</name>
    <dbReference type="NCBI Taxonomy" id="69181"/>
    <lineage>
        <taxon>Eukaryota</taxon>
        <taxon>Viridiplantae</taxon>
        <taxon>Streptophyta</taxon>
        <taxon>Embryophyta</taxon>
        <taxon>Tracheophyta</taxon>
        <taxon>Spermatophyta</taxon>
        <taxon>Magnoliopsida</taxon>
        <taxon>eudicotyledons</taxon>
        <taxon>Gunneridae</taxon>
        <taxon>Pentapetalae</taxon>
        <taxon>rosids</taxon>
        <taxon>malvids</taxon>
        <taxon>Brassicales</taxon>
        <taxon>Brassicaceae</taxon>
        <taxon>Brassiceae</taxon>
        <taxon>Brassica</taxon>
    </lineage>
</organism>
<dbReference type="Proteomes" id="UP000712281">
    <property type="component" value="Unassembled WGS sequence"/>
</dbReference>
<gene>
    <name evidence="1" type="ORF">F2Q68_00019803</name>
</gene>